<reference evidence="2" key="1">
    <citation type="submission" date="2022-10" db="EMBL/GenBank/DDBJ databases">
        <authorList>
            <person name="Chen Y."/>
            <person name="Dougan E. K."/>
            <person name="Chan C."/>
            <person name="Rhodes N."/>
            <person name="Thang M."/>
        </authorList>
    </citation>
    <scope>NUCLEOTIDE SEQUENCE</scope>
</reference>
<evidence type="ECO:0000313" key="3">
    <source>
        <dbReference type="EMBL" id="CAL1173916.1"/>
    </source>
</evidence>
<gene>
    <name evidence="2" type="ORF">C1SCF055_LOCUS44953</name>
</gene>
<evidence type="ECO:0000313" key="4">
    <source>
        <dbReference type="Proteomes" id="UP001152797"/>
    </source>
</evidence>
<proteinExistence type="predicted"/>
<feature type="region of interest" description="Disordered" evidence="1">
    <location>
        <begin position="1409"/>
        <end position="1430"/>
    </location>
</feature>
<dbReference type="EMBL" id="CAMXCT020006818">
    <property type="protein sequence ID" value="CAL1173916.1"/>
    <property type="molecule type" value="Genomic_DNA"/>
</dbReference>
<feature type="region of interest" description="Disordered" evidence="1">
    <location>
        <begin position="692"/>
        <end position="729"/>
    </location>
</feature>
<dbReference type="EMBL" id="CAMXCT030006818">
    <property type="protein sequence ID" value="CAL4807853.1"/>
    <property type="molecule type" value="Genomic_DNA"/>
</dbReference>
<dbReference type="Proteomes" id="UP001152797">
    <property type="component" value="Unassembled WGS sequence"/>
</dbReference>
<dbReference type="EMBL" id="CAMXCT010006818">
    <property type="protein sequence ID" value="CAI4020541.1"/>
    <property type="molecule type" value="Genomic_DNA"/>
</dbReference>
<organism evidence="2">
    <name type="scientific">Cladocopium goreaui</name>
    <dbReference type="NCBI Taxonomy" id="2562237"/>
    <lineage>
        <taxon>Eukaryota</taxon>
        <taxon>Sar</taxon>
        <taxon>Alveolata</taxon>
        <taxon>Dinophyceae</taxon>
        <taxon>Suessiales</taxon>
        <taxon>Symbiodiniaceae</taxon>
        <taxon>Cladocopium</taxon>
    </lineage>
</organism>
<name>A0A9P1M4A6_9DINO</name>
<feature type="compositionally biased region" description="Polar residues" evidence="1">
    <location>
        <begin position="715"/>
        <end position="729"/>
    </location>
</feature>
<protein>
    <submittedName>
        <fullName evidence="2">Uncharacterized protein</fullName>
    </submittedName>
</protein>
<evidence type="ECO:0000313" key="2">
    <source>
        <dbReference type="EMBL" id="CAI4020541.1"/>
    </source>
</evidence>
<evidence type="ECO:0000256" key="1">
    <source>
        <dbReference type="SAM" id="MobiDB-lite"/>
    </source>
</evidence>
<accession>A0A9P1M4A6</accession>
<comment type="caution">
    <text evidence="2">The sequence shown here is derived from an EMBL/GenBank/DDBJ whole genome shotgun (WGS) entry which is preliminary data.</text>
</comment>
<feature type="compositionally biased region" description="Acidic residues" evidence="1">
    <location>
        <begin position="1409"/>
        <end position="1424"/>
    </location>
</feature>
<keyword evidence="4" id="KW-1185">Reference proteome</keyword>
<reference evidence="3" key="2">
    <citation type="submission" date="2024-04" db="EMBL/GenBank/DDBJ databases">
        <authorList>
            <person name="Chen Y."/>
            <person name="Shah S."/>
            <person name="Dougan E. K."/>
            <person name="Thang M."/>
            <person name="Chan C."/>
        </authorList>
    </citation>
    <scope>NUCLEOTIDE SEQUENCE [LARGE SCALE GENOMIC DNA]</scope>
</reference>
<dbReference type="OrthoDB" id="410516at2759"/>
<sequence>MQLTESVAYRYLSFLRETSAAPTLADATVKAIWFMHSTANIVDFHPKVFTSRITGVCRDMYLRKRILRQAPPFPADVVRALEEYALHAESKVESMFTNFILFCIFSSCRIGDAAKIRDVEFSRCHDIFLVEAATSEAKNTNTMERRRMLLPFTAIGWGLHPNPWCIKWEMQLKAMQPDTIMPAFSEVSGQFMKRRITTAEANLWLREVLVRSGLTPVQAAKYSTHSCKATIPTWAGKFGGFSMDERRMLTHHMDANALMPLSYSRDNLTALHSRVFRMLTAIRNFEFNPDDSNAARIFQENRDLLEEPEGRPQPPGDWAASESDVSEEESFVESCNFVGTQSAPADTVTGPKLVHRDSLVVHVKRDNHTLWCGRKLSQNYRQWQEGDPDMAQLLVCQQCDKARARAIGVPEGFLVELQGCNLDTFGQWAFCCQCDQNSVDDSPIQTAVEALLGRAVTPQEMVLCRRLYFEGRTYAASDMQARIDRSADDKPRAMPLAERMARIERQKGDLIGVTWTAELEPSHKLVDKIVAMQDEGALLFIPPHACVSRVQEIHQEKHEVALTFDSAGNIRMGKKAEELKCDTNGDLNLRNAWTRRNLAYDQAGLASFVVLEKWTTKLMLAKLKEPPPGYRYITTQQICECDKEMWLLLSQLSRGKLQPMAPDIRPLDTLIEQITTSPEVLCFLAPLPSAKREASDHADTPGPKKPKPSPGGPSATTKPTPQAADQSAGATNWSGVFSLATEKAGCQVFAVDHQANRFTPKGWVSDTAAKAEYPANIAGPSQHAHAQQYRALQQHFEASHWLPADAKPVANGEPLPPKTAGEEVEVAAAVRSSRGHLHGRGLKVGVGTEPEFRVTKELYLHHPMDTTIAQLDPLDKALLAALTKEPAVRVRDCLEMLRLYKALLAMLTKEPAVLVGDCLEMPRLYKALLTMLTKEPEVLARDRLEMLKLYGDRAADLLAAETELHNKLLAHGQGAVQGKRLMLFGECLKAHSFPGMRVVHVFTEDNYHESGHVDRLVELSQEEVVELLLKEPFFLEEEVSTELGMTFWTLTSSFLLVRGDDGKERTIDGYRRRPDDTALHSRLHLGLHYVKVAPALETRLICLLRVGPHVPIQLRDGTGLRGGLSRTARSDKAFLWGCFDLPKAYKQLATSVRALGVHSFDEITRALQVLLWEDLGTQTTDFYDGYPTFYFTVAAMNTTQVVSGFSNAWSETCSECKGSETLNRGLQWAKLYSQKRGGTRPWQWEQPFPLQPRRTCANTPDGPQEVQMQNLQLWIKQMMRAFLEIQFQKVQCLRRLGTCETEERKALYQQRLVVLRQVMQSCRSGDPETRFAASQMTRSMQDLSDDEESPLHQMSYIQVVNEMDAAEQAFHIGSAIADTVSAGSSNDHVGESRHVDAVAANLMRMLDEDDENQEEESDSDDWMETESQRRQRYLNSELCECSDPDEWMAYHHGSDPVSDSDGS</sequence>
<feature type="region of interest" description="Disordered" evidence="1">
    <location>
        <begin position="304"/>
        <end position="323"/>
    </location>
</feature>